<accession>A0A386KKL1</accession>
<protein>
    <recommendedName>
        <fullName evidence="4">Scaffolding protein</fullName>
    </recommendedName>
</protein>
<reference evidence="2 3" key="1">
    <citation type="submission" date="2018-08" db="EMBL/GenBank/DDBJ databases">
        <authorList>
            <person name="Amani N.Z."/>
            <person name="Ambroziak M.E."/>
            <person name="Biju A."/>
            <person name="Bushnell W."/>
            <person name="Calia C.N."/>
            <person name="Chen Y.J."/>
            <person name="Hill L.T."/>
            <person name="Karpinska S."/>
            <person name="Martinez K.C."/>
            <person name="Medwid J.R."/>
            <person name="Nguyen C."/>
            <person name="Oliver A."/>
            <person name="Pham J.P."/>
            <person name="Ramsey M.R."/>
            <person name="Ravi S."/>
            <person name="Sardina J.R."/>
            <person name="Senecal S.L."/>
            <person name="Sheen J."/>
            <person name="Shende N.V."/>
            <person name="Shi C.Y."/>
            <person name="Stuart L.C."/>
            <person name="Vu L."/>
            <person name="Wang L.Q."/>
            <person name="West L.J."/>
            <person name="Westgaard A.C."/>
            <person name="Liu R.B."/>
            <person name="Pierce E.C."/>
            <person name="Mohan S."/>
            <person name="Pogliano J."/>
            <person name="Delesalle V.A."/>
            <person name="Garlena R.A."/>
            <person name="Russell D.A."/>
            <person name="Pope W.H."/>
            <person name="Jacobs-Sera D."/>
            <person name="Hatfull G.F."/>
        </authorList>
    </citation>
    <scope>NUCLEOTIDE SEQUENCE [LARGE SCALE GENOMIC DNA]</scope>
</reference>
<dbReference type="KEGG" id="vg:55003991"/>
<name>A0A386KKL1_9CAUD</name>
<dbReference type="RefSeq" id="YP_009812917.1">
    <property type="nucleotide sequence ID" value="NC_048072.1"/>
</dbReference>
<keyword evidence="3" id="KW-1185">Reference proteome</keyword>
<gene>
    <name evidence="2" type="primary">6</name>
    <name evidence="2" type="ORF">SEA_DAROLANDSTONE_6</name>
</gene>
<dbReference type="GeneID" id="55003991"/>
<sequence>MNTRTLARPRLDGAGWAHPYARHPFSPVLYADGGGTGGGDGGQGAGGTGTGQQGDPAGEPGGQVPPEQKPAAPPQQQPAEGDETTLPAWAQKALSDARAEAGKGRITAKQKAADDARTEIAQQIGKALGLVQDDGPPDPAKLTEQVADLSGQLRAARSELAAYRAAGTEGANASRLLNSRSFVEKLAALDPTAEGFAEQLRKAITDEVATDPDLYRAAPAGPPRGGAEFQGAPTGDRKPATLTDAIAARLGG</sequence>
<dbReference type="Proteomes" id="UP000282247">
    <property type="component" value="Segment"/>
</dbReference>
<evidence type="ECO:0000256" key="1">
    <source>
        <dbReference type="SAM" id="MobiDB-lite"/>
    </source>
</evidence>
<organism evidence="2 3">
    <name type="scientific">Streptomyces phage Darolandstone</name>
    <dbReference type="NCBI Taxonomy" id="2315716"/>
    <lineage>
        <taxon>Viruses</taxon>
        <taxon>Duplodnaviria</taxon>
        <taxon>Heunggongvirae</taxon>
        <taxon>Uroviricota</taxon>
        <taxon>Caudoviricetes</taxon>
        <taxon>Raleighvirus</taxon>
        <taxon>Raleighvirus darolandstone</taxon>
    </lineage>
</organism>
<feature type="region of interest" description="Disordered" evidence="1">
    <location>
        <begin position="1"/>
        <end position="114"/>
    </location>
</feature>
<dbReference type="EMBL" id="MH825699">
    <property type="protein sequence ID" value="AYD86198.1"/>
    <property type="molecule type" value="Genomic_DNA"/>
</dbReference>
<evidence type="ECO:0000313" key="2">
    <source>
        <dbReference type="EMBL" id="AYD86198.1"/>
    </source>
</evidence>
<feature type="compositionally biased region" description="Pro residues" evidence="1">
    <location>
        <begin position="67"/>
        <end position="76"/>
    </location>
</feature>
<evidence type="ECO:0008006" key="4">
    <source>
        <dbReference type="Google" id="ProtNLM"/>
    </source>
</evidence>
<feature type="compositionally biased region" description="Gly residues" evidence="1">
    <location>
        <begin position="32"/>
        <end position="52"/>
    </location>
</feature>
<feature type="region of interest" description="Disordered" evidence="1">
    <location>
        <begin position="211"/>
        <end position="240"/>
    </location>
</feature>
<proteinExistence type="predicted"/>
<feature type="compositionally biased region" description="Low complexity" evidence="1">
    <location>
        <begin position="53"/>
        <end position="66"/>
    </location>
</feature>
<evidence type="ECO:0000313" key="3">
    <source>
        <dbReference type="Proteomes" id="UP000282247"/>
    </source>
</evidence>